<dbReference type="EMBL" id="CP063356">
    <property type="protein sequence ID" value="QOY34722.1"/>
    <property type="molecule type" value="Genomic_DNA"/>
</dbReference>
<proteinExistence type="predicted"/>
<keyword evidence="3" id="KW-1185">Reference proteome</keyword>
<dbReference type="AlphaFoldDB" id="A0A1S2LFY9"/>
<dbReference type="RefSeq" id="WP_071317974.1">
    <property type="nucleotide sequence ID" value="NZ_CP063356.2"/>
</dbReference>
<reference evidence="2" key="4">
    <citation type="submission" date="2020-10" db="EMBL/GenBank/DDBJ databases">
        <authorList>
            <person name="Bassil N.M."/>
            <person name="Lloyd J.R."/>
        </authorList>
    </citation>
    <scope>NUCLEOTIDE SEQUENCE</scope>
    <source>
        <strain evidence="2">NB2006</strain>
    </source>
</reference>
<accession>A0A1S2LFY9</accession>
<dbReference type="Proteomes" id="UP000180175">
    <property type="component" value="Chromosome"/>
</dbReference>
<protein>
    <submittedName>
        <fullName evidence="1">Uncharacterized protein</fullName>
    </submittedName>
</protein>
<reference evidence="2 3" key="2">
    <citation type="journal article" date="2017" name="Genome Announc.">
        <title>Draft Genome Sequences of Four Alkaliphilic Bacteria Belonging to the Anaerobacillus Genus.</title>
        <authorList>
            <person name="Bassil N.M."/>
            <person name="Lloyd J.R."/>
        </authorList>
    </citation>
    <scope>NUCLEOTIDE SEQUENCE [LARGE SCALE GENOMIC DNA]</scope>
    <source>
        <strain evidence="2 3">NB2006</strain>
    </source>
</reference>
<sequence>MGKLVVVNSETAGREESLKNFYRSAGILLAKHDKLNPDYIKKTGSFHSIIHNLHNISGIKNKLIILFEDHTHKINLDDEEFRAHMANILIFSLEGKKLTRQEVVKKDYFSVFMSSFLNESLKTS</sequence>
<evidence type="ECO:0000313" key="3">
    <source>
        <dbReference type="Proteomes" id="UP000180175"/>
    </source>
</evidence>
<name>A0A1S2LFY9_9BACI</name>
<gene>
    <name evidence="2" type="ORF">AWH56_018615</name>
    <name evidence="1" type="ORF">AWH56_15675</name>
</gene>
<evidence type="ECO:0000313" key="1">
    <source>
        <dbReference type="EMBL" id="OIJ11432.1"/>
    </source>
</evidence>
<organism evidence="1 3">
    <name type="scientific">Anaerobacillus isosaccharinicus</name>
    <dbReference type="NCBI Taxonomy" id="1532552"/>
    <lineage>
        <taxon>Bacteria</taxon>
        <taxon>Bacillati</taxon>
        <taxon>Bacillota</taxon>
        <taxon>Bacilli</taxon>
        <taxon>Bacillales</taxon>
        <taxon>Bacillaceae</taxon>
        <taxon>Anaerobacillus</taxon>
    </lineage>
</organism>
<dbReference type="KEGG" id="aia:AWH56_018615"/>
<reference evidence="2 3" key="3">
    <citation type="journal article" date="2019" name="Int. J. Syst. Evol. Microbiol.">
        <title>Anaerobacillus isosaccharinicus sp. nov., an alkaliphilic bacterium which degrades isosaccharinic acid.</title>
        <authorList>
            <person name="Bassil N.M."/>
            <person name="Lloyd J.R."/>
        </authorList>
    </citation>
    <scope>NUCLEOTIDE SEQUENCE [LARGE SCALE GENOMIC DNA]</scope>
    <source>
        <strain evidence="2 3">NB2006</strain>
    </source>
</reference>
<dbReference type="EMBL" id="LQXD01000135">
    <property type="protein sequence ID" value="OIJ11432.1"/>
    <property type="molecule type" value="Genomic_DNA"/>
</dbReference>
<evidence type="ECO:0000313" key="2">
    <source>
        <dbReference type="EMBL" id="QOY34722.1"/>
    </source>
</evidence>
<reference evidence="1 3" key="1">
    <citation type="submission" date="2016-10" db="EMBL/GenBank/DDBJ databases">
        <title>Draft genome sequences of four alkaliphilic bacteria belonging to the Anaerobacillus genus.</title>
        <authorList>
            <person name="Bassil N.M."/>
            <person name="Lloyd J.R."/>
        </authorList>
    </citation>
    <scope>NUCLEOTIDE SEQUENCE [LARGE SCALE GENOMIC DNA]</scope>
    <source>
        <strain evidence="1 3">NB2006</strain>
    </source>
</reference>